<organism evidence="3">
    <name type="scientific">Ostreococcus tauri</name>
    <name type="common">Marine green alga</name>
    <dbReference type="NCBI Taxonomy" id="70448"/>
    <lineage>
        <taxon>Eukaryota</taxon>
        <taxon>Viridiplantae</taxon>
        <taxon>Chlorophyta</taxon>
        <taxon>Mamiellophyceae</taxon>
        <taxon>Mamiellales</taxon>
        <taxon>Bathycoccaceae</taxon>
        <taxon>Ostreococcus</taxon>
    </lineage>
</organism>
<proteinExistence type="predicted"/>
<feature type="domain" description="Serine aminopeptidase S33" evidence="2">
    <location>
        <begin position="42"/>
        <end position="298"/>
    </location>
</feature>
<dbReference type="Pfam" id="PF12146">
    <property type="entry name" value="Hydrolase_4"/>
    <property type="match status" value="1"/>
</dbReference>
<dbReference type="InterPro" id="IPR022742">
    <property type="entry name" value="Hydrolase_4"/>
</dbReference>
<protein>
    <submittedName>
        <fullName evidence="3">Alpha/Beta hydrolase protein</fullName>
    </submittedName>
</protein>
<dbReference type="AlphaFoldDB" id="A0A1Y5II45"/>
<evidence type="ECO:0000256" key="1">
    <source>
        <dbReference type="SAM" id="MobiDB-lite"/>
    </source>
</evidence>
<dbReference type="SUPFAM" id="SSF53474">
    <property type="entry name" value="alpha/beta-Hydrolases"/>
    <property type="match status" value="1"/>
</dbReference>
<gene>
    <name evidence="3" type="ORF">BE221DRAFT_19817</name>
</gene>
<dbReference type="PANTHER" id="PTHR11614">
    <property type="entry name" value="PHOSPHOLIPASE-RELATED"/>
    <property type="match status" value="1"/>
</dbReference>
<dbReference type="Gene3D" id="3.40.50.1820">
    <property type="entry name" value="alpha/beta hydrolase"/>
    <property type="match status" value="1"/>
</dbReference>
<feature type="region of interest" description="Disordered" evidence="1">
    <location>
        <begin position="181"/>
        <end position="205"/>
    </location>
</feature>
<evidence type="ECO:0000313" key="3">
    <source>
        <dbReference type="EMBL" id="OUS47773.1"/>
    </source>
</evidence>
<evidence type="ECO:0000259" key="2">
    <source>
        <dbReference type="Pfam" id="PF12146"/>
    </source>
</evidence>
<dbReference type="EMBL" id="KZ155776">
    <property type="protein sequence ID" value="OUS47773.1"/>
    <property type="molecule type" value="Genomic_DNA"/>
</dbReference>
<dbReference type="InterPro" id="IPR029058">
    <property type="entry name" value="AB_hydrolase_fold"/>
</dbReference>
<dbReference type="Proteomes" id="UP000195557">
    <property type="component" value="Unassembled WGS sequence"/>
</dbReference>
<name>A0A1Y5II45_OSTTA</name>
<reference evidence="3" key="1">
    <citation type="submission" date="2017-04" db="EMBL/GenBank/DDBJ databases">
        <title>Population genomics of picophytoplankton unveils novel chromosome hypervariability.</title>
        <authorList>
            <consortium name="DOE Joint Genome Institute"/>
            <person name="Blanc-Mathieu R."/>
            <person name="Krasovec M."/>
            <person name="Hebrard M."/>
            <person name="Yau S."/>
            <person name="Desgranges E."/>
            <person name="Martin J."/>
            <person name="Schackwitz W."/>
            <person name="Kuo A."/>
            <person name="Salin G."/>
            <person name="Donnadieu C."/>
            <person name="Desdevises Y."/>
            <person name="Sanchez-Ferandin S."/>
            <person name="Moreau H."/>
            <person name="Rivals E."/>
            <person name="Grigoriev I.V."/>
            <person name="Grimsley N."/>
            <person name="Eyre-Walker A."/>
            <person name="Piganeau G."/>
        </authorList>
    </citation>
    <scope>NUCLEOTIDE SEQUENCE [LARGE SCALE GENOMIC DNA]</scope>
    <source>
        <strain evidence="3">RCC 1115</strain>
    </source>
</reference>
<dbReference type="GO" id="GO:0016787">
    <property type="term" value="F:hydrolase activity"/>
    <property type="evidence" value="ECO:0007669"/>
    <property type="project" value="UniProtKB-KW"/>
</dbReference>
<dbReference type="InterPro" id="IPR051044">
    <property type="entry name" value="MAG_DAG_Lipase"/>
</dbReference>
<keyword evidence="3" id="KW-0378">Hydrolase</keyword>
<accession>A0A1Y5II45</accession>
<sequence length="316" mass="34142">MPRLVVEDNARVNISQVRGVDFYAEKCSPRRREGEASSSKFTLIIHGLNSHARNPNVRAMSVALAIRGTTCVSFDLPGHGECASGDHGDVRGIWTGRAKTLERIARALDASDAPESITIVGSSMGGALAIYAANELKMAGTRTIERVILINPLMRMKMYLPGVALAALRLAAIVAPGVEVSSRPQDKVNDDDAPEGTAKMDFDDEGQKQCDADELTYKGGVTLRTGVELYALTRHNAGARAEDCGMVRLSFTTPVLLLTGGRDEVVDPDAATQQVKLAMSAGGKVEHKKFPNAGHSLTLQSRREEVFDLVADWRWL</sequence>